<name>A0A3N4HA04_ASCIM</name>
<feature type="compositionally biased region" description="Polar residues" evidence="1">
    <location>
        <begin position="153"/>
        <end position="170"/>
    </location>
</feature>
<protein>
    <submittedName>
        <fullName evidence="2">Uncharacterized protein</fullName>
    </submittedName>
</protein>
<keyword evidence="3" id="KW-1185">Reference proteome</keyword>
<feature type="region of interest" description="Disordered" evidence="1">
    <location>
        <begin position="1"/>
        <end position="44"/>
    </location>
</feature>
<feature type="region of interest" description="Disordered" evidence="1">
    <location>
        <begin position="150"/>
        <end position="170"/>
    </location>
</feature>
<feature type="compositionally biased region" description="Polar residues" evidence="1">
    <location>
        <begin position="1"/>
        <end position="32"/>
    </location>
</feature>
<reference evidence="2 3" key="1">
    <citation type="journal article" date="2018" name="Nat. Ecol. Evol.">
        <title>Pezizomycetes genomes reveal the molecular basis of ectomycorrhizal truffle lifestyle.</title>
        <authorList>
            <person name="Murat C."/>
            <person name="Payen T."/>
            <person name="Noel B."/>
            <person name="Kuo A."/>
            <person name="Morin E."/>
            <person name="Chen J."/>
            <person name="Kohler A."/>
            <person name="Krizsan K."/>
            <person name="Balestrini R."/>
            <person name="Da Silva C."/>
            <person name="Montanini B."/>
            <person name="Hainaut M."/>
            <person name="Levati E."/>
            <person name="Barry K.W."/>
            <person name="Belfiori B."/>
            <person name="Cichocki N."/>
            <person name="Clum A."/>
            <person name="Dockter R.B."/>
            <person name="Fauchery L."/>
            <person name="Guy J."/>
            <person name="Iotti M."/>
            <person name="Le Tacon F."/>
            <person name="Lindquist E.A."/>
            <person name="Lipzen A."/>
            <person name="Malagnac F."/>
            <person name="Mello A."/>
            <person name="Molinier V."/>
            <person name="Miyauchi S."/>
            <person name="Poulain J."/>
            <person name="Riccioni C."/>
            <person name="Rubini A."/>
            <person name="Sitrit Y."/>
            <person name="Splivallo R."/>
            <person name="Traeger S."/>
            <person name="Wang M."/>
            <person name="Zifcakova L."/>
            <person name="Wipf D."/>
            <person name="Zambonelli A."/>
            <person name="Paolocci F."/>
            <person name="Nowrousian M."/>
            <person name="Ottonello S."/>
            <person name="Baldrian P."/>
            <person name="Spatafora J.W."/>
            <person name="Henrissat B."/>
            <person name="Nagy L.G."/>
            <person name="Aury J.M."/>
            <person name="Wincker P."/>
            <person name="Grigoriev I.V."/>
            <person name="Bonfante P."/>
            <person name="Martin F.M."/>
        </authorList>
    </citation>
    <scope>NUCLEOTIDE SEQUENCE [LARGE SCALE GENOMIC DNA]</scope>
    <source>
        <strain evidence="2 3">RN42</strain>
    </source>
</reference>
<dbReference type="AlphaFoldDB" id="A0A3N4HA04"/>
<organism evidence="2 3">
    <name type="scientific">Ascobolus immersus RN42</name>
    <dbReference type="NCBI Taxonomy" id="1160509"/>
    <lineage>
        <taxon>Eukaryota</taxon>
        <taxon>Fungi</taxon>
        <taxon>Dikarya</taxon>
        <taxon>Ascomycota</taxon>
        <taxon>Pezizomycotina</taxon>
        <taxon>Pezizomycetes</taxon>
        <taxon>Pezizales</taxon>
        <taxon>Ascobolaceae</taxon>
        <taxon>Ascobolus</taxon>
    </lineage>
</organism>
<accession>A0A3N4HA04</accession>
<proteinExistence type="predicted"/>
<dbReference type="EMBL" id="ML119930">
    <property type="protein sequence ID" value="RPA71425.1"/>
    <property type="molecule type" value="Genomic_DNA"/>
</dbReference>
<feature type="compositionally biased region" description="Polar residues" evidence="1">
    <location>
        <begin position="100"/>
        <end position="119"/>
    </location>
</feature>
<evidence type="ECO:0000256" key="1">
    <source>
        <dbReference type="SAM" id="MobiDB-lite"/>
    </source>
</evidence>
<feature type="region of interest" description="Disordered" evidence="1">
    <location>
        <begin position="97"/>
        <end position="120"/>
    </location>
</feature>
<gene>
    <name evidence="2" type="ORF">BJ508DRAFT_336040</name>
</gene>
<evidence type="ECO:0000313" key="3">
    <source>
        <dbReference type="Proteomes" id="UP000275078"/>
    </source>
</evidence>
<dbReference type="Proteomes" id="UP000275078">
    <property type="component" value="Unassembled WGS sequence"/>
</dbReference>
<sequence length="170" mass="18145">MPNPSTPQHDSSTGSPSYGRSKPPQASGQQAPLAQGNKKNLFATTSSPGHGFGFFSSANASGGCPAWLVKADIPYAQHDPQSSWKFIDPDTYVRLHSRHMSSPSYDRSKPPQASGQQAPLAQVDKKNLFANASTSGGCPAWLAKANLPYAQHDPSSSSKFTATFNHQEQT</sequence>
<evidence type="ECO:0000313" key="2">
    <source>
        <dbReference type="EMBL" id="RPA71425.1"/>
    </source>
</evidence>